<keyword evidence="4" id="KW-1185">Reference proteome</keyword>
<keyword evidence="1" id="KW-0732">Signal</keyword>
<evidence type="ECO:0000259" key="2">
    <source>
        <dbReference type="Pfam" id="PF06283"/>
    </source>
</evidence>
<name>A0A9X1THX9_9BACT</name>
<sequence>MDTFAGKLPAFLLACLLFCVCTAAFGQNKKPQFRVLAMAEPGGHHIEYSKRARIWLDSLAAKENFSIDYIDKTDPISEAYLANYQLIIQLDYVPYAWKPEASAAFEKYINEGKGGWIGFHHATLLGEFDGYKIWPWFADFMGGIRYKNYIADFAAATVKVEESDHPVMKGVPATFLVKKEEWYIYDKSPRPNVDVLASVDESTYSPDSEVKMGDHPVIWLNPKMKAKNIYIFMGHSPVLFENDVYKTIFKNAIFWAVKNEL</sequence>
<evidence type="ECO:0000313" key="4">
    <source>
        <dbReference type="Proteomes" id="UP001139000"/>
    </source>
</evidence>
<feature type="chain" id="PRO_5040899115" evidence="1">
    <location>
        <begin position="27"/>
        <end position="261"/>
    </location>
</feature>
<proteinExistence type="predicted"/>
<feature type="domain" description="ThuA-like" evidence="2">
    <location>
        <begin position="34"/>
        <end position="256"/>
    </location>
</feature>
<organism evidence="3 4">
    <name type="scientific">Dyadobacter chenwenxiniae</name>
    <dbReference type="NCBI Taxonomy" id="2906456"/>
    <lineage>
        <taxon>Bacteria</taxon>
        <taxon>Pseudomonadati</taxon>
        <taxon>Bacteroidota</taxon>
        <taxon>Cytophagia</taxon>
        <taxon>Cytophagales</taxon>
        <taxon>Spirosomataceae</taxon>
        <taxon>Dyadobacter</taxon>
    </lineage>
</organism>
<feature type="signal peptide" evidence="1">
    <location>
        <begin position="1"/>
        <end position="26"/>
    </location>
</feature>
<accession>A0A9X1THX9</accession>
<comment type="caution">
    <text evidence="3">The sequence shown here is derived from an EMBL/GenBank/DDBJ whole genome shotgun (WGS) entry which is preliminary data.</text>
</comment>
<reference evidence="3" key="1">
    <citation type="submission" date="2021-12" db="EMBL/GenBank/DDBJ databases">
        <title>Novel species in genus Dyadobacter.</title>
        <authorList>
            <person name="Ma C."/>
        </authorList>
    </citation>
    <scope>NUCLEOTIDE SEQUENCE</scope>
    <source>
        <strain evidence="3">LJ419</strain>
    </source>
</reference>
<evidence type="ECO:0000256" key="1">
    <source>
        <dbReference type="SAM" id="SignalP"/>
    </source>
</evidence>
<dbReference type="SUPFAM" id="SSF52317">
    <property type="entry name" value="Class I glutamine amidotransferase-like"/>
    <property type="match status" value="1"/>
</dbReference>
<evidence type="ECO:0000313" key="3">
    <source>
        <dbReference type="EMBL" id="MCF0064929.1"/>
    </source>
</evidence>
<gene>
    <name evidence="3" type="ORF">LXM26_25680</name>
</gene>
<protein>
    <submittedName>
        <fullName evidence="3">ThuA domain-containing protein</fullName>
    </submittedName>
</protein>
<dbReference type="PANTHER" id="PTHR40469:SF2">
    <property type="entry name" value="GALACTOSE-BINDING DOMAIN-LIKE SUPERFAMILY PROTEIN"/>
    <property type="match status" value="1"/>
</dbReference>
<dbReference type="PANTHER" id="PTHR40469">
    <property type="entry name" value="SECRETED GLYCOSYL HYDROLASE"/>
    <property type="match status" value="1"/>
</dbReference>
<dbReference type="Gene3D" id="3.40.50.880">
    <property type="match status" value="1"/>
</dbReference>
<dbReference type="EMBL" id="JAJTTC010000009">
    <property type="protein sequence ID" value="MCF0064929.1"/>
    <property type="molecule type" value="Genomic_DNA"/>
</dbReference>
<dbReference type="RefSeq" id="WP_234657908.1">
    <property type="nucleotide sequence ID" value="NZ_CP094997.1"/>
</dbReference>
<dbReference type="InterPro" id="IPR029010">
    <property type="entry name" value="ThuA-like"/>
</dbReference>
<dbReference type="Pfam" id="PF06283">
    <property type="entry name" value="ThuA"/>
    <property type="match status" value="1"/>
</dbReference>
<dbReference type="AlphaFoldDB" id="A0A9X1THX9"/>
<dbReference type="Proteomes" id="UP001139000">
    <property type="component" value="Unassembled WGS sequence"/>
</dbReference>
<dbReference type="InterPro" id="IPR029062">
    <property type="entry name" value="Class_I_gatase-like"/>
</dbReference>